<dbReference type="InterPro" id="IPR050449">
    <property type="entry name" value="Ephrin_rcpt_TKs"/>
</dbReference>
<evidence type="ECO:0000256" key="1">
    <source>
        <dbReference type="ARBA" id="ARBA00004167"/>
    </source>
</evidence>
<keyword evidence="2" id="KW-0812">Transmembrane</keyword>
<dbReference type="PANTHER" id="PTHR46877">
    <property type="entry name" value="EPH RECEPTOR A5"/>
    <property type="match status" value="1"/>
</dbReference>
<name>A0A1B6FY29_9HEMI</name>
<gene>
    <name evidence="10" type="ORF">g.2818</name>
</gene>
<feature type="non-terminal residue" evidence="10">
    <location>
        <position position="1"/>
    </location>
</feature>
<protein>
    <recommendedName>
        <fullName evidence="9">Fibronectin type-III domain-containing protein</fullName>
    </recommendedName>
</protein>
<dbReference type="InterPro" id="IPR003961">
    <property type="entry name" value="FN3_dom"/>
</dbReference>
<evidence type="ECO:0000313" key="10">
    <source>
        <dbReference type="EMBL" id="JAS55097.1"/>
    </source>
</evidence>
<evidence type="ECO:0000256" key="8">
    <source>
        <dbReference type="SAM" id="MobiDB-lite"/>
    </source>
</evidence>
<evidence type="ECO:0000256" key="6">
    <source>
        <dbReference type="ARBA" id="ARBA00023136"/>
    </source>
</evidence>
<dbReference type="GO" id="GO:0005886">
    <property type="term" value="C:plasma membrane"/>
    <property type="evidence" value="ECO:0007669"/>
    <property type="project" value="TreeGrafter"/>
</dbReference>
<feature type="region of interest" description="Disordered" evidence="8">
    <location>
        <begin position="140"/>
        <end position="159"/>
    </location>
</feature>
<dbReference type="EMBL" id="GECZ01014672">
    <property type="protein sequence ID" value="JAS55097.1"/>
    <property type="molecule type" value="Transcribed_RNA"/>
</dbReference>
<evidence type="ECO:0000256" key="2">
    <source>
        <dbReference type="ARBA" id="ARBA00022692"/>
    </source>
</evidence>
<keyword evidence="5" id="KW-1133">Transmembrane helix</keyword>
<reference evidence="10" key="1">
    <citation type="submission" date="2015-11" db="EMBL/GenBank/DDBJ databases">
        <title>De novo transcriptome assembly of four potential Pierce s Disease insect vectors from Arizona vineyards.</title>
        <authorList>
            <person name="Tassone E.E."/>
        </authorList>
    </citation>
    <scope>NUCLEOTIDE SEQUENCE</scope>
</reference>
<keyword evidence="6" id="KW-0472">Membrane</keyword>
<dbReference type="Pfam" id="PF00041">
    <property type="entry name" value="fn3"/>
    <property type="match status" value="1"/>
</dbReference>
<dbReference type="InterPro" id="IPR036116">
    <property type="entry name" value="FN3_sf"/>
</dbReference>
<feature type="domain" description="Fibronectin type-III" evidence="9">
    <location>
        <begin position="54"/>
        <end position="159"/>
    </location>
</feature>
<dbReference type="SMART" id="SM00060">
    <property type="entry name" value="FN3"/>
    <property type="match status" value="1"/>
</dbReference>
<organism evidence="10">
    <name type="scientific">Cuerna arida</name>
    <dbReference type="NCBI Taxonomy" id="1464854"/>
    <lineage>
        <taxon>Eukaryota</taxon>
        <taxon>Metazoa</taxon>
        <taxon>Ecdysozoa</taxon>
        <taxon>Arthropoda</taxon>
        <taxon>Hexapoda</taxon>
        <taxon>Insecta</taxon>
        <taxon>Pterygota</taxon>
        <taxon>Neoptera</taxon>
        <taxon>Paraneoptera</taxon>
        <taxon>Hemiptera</taxon>
        <taxon>Auchenorrhyncha</taxon>
        <taxon>Membracoidea</taxon>
        <taxon>Cicadellidae</taxon>
        <taxon>Cicadellinae</taxon>
        <taxon>Proconiini</taxon>
        <taxon>Cuerna</taxon>
    </lineage>
</organism>
<dbReference type="InterPro" id="IPR013783">
    <property type="entry name" value="Ig-like_fold"/>
</dbReference>
<evidence type="ECO:0000256" key="5">
    <source>
        <dbReference type="ARBA" id="ARBA00022989"/>
    </source>
</evidence>
<accession>A0A1B6FY29</accession>
<dbReference type="CDD" id="cd00063">
    <property type="entry name" value="FN3"/>
    <property type="match status" value="1"/>
</dbReference>
<keyword evidence="7" id="KW-0675">Receptor</keyword>
<dbReference type="GO" id="GO:0030425">
    <property type="term" value="C:dendrite"/>
    <property type="evidence" value="ECO:0007669"/>
    <property type="project" value="TreeGrafter"/>
</dbReference>
<dbReference type="PROSITE" id="PS50853">
    <property type="entry name" value="FN3"/>
    <property type="match status" value="1"/>
</dbReference>
<dbReference type="Gene3D" id="2.60.40.10">
    <property type="entry name" value="Immunoglobulins"/>
    <property type="match status" value="2"/>
</dbReference>
<dbReference type="GO" id="GO:0007411">
    <property type="term" value="P:axon guidance"/>
    <property type="evidence" value="ECO:0007669"/>
    <property type="project" value="TreeGrafter"/>
</dbReference>
<proteinExistence type="predicted"/>
<comment type="subcellular location">
    <subcellularLocation>
        <location evidence="1">Membrane</location>
        <topology evidence="1">Single-pass membrane protein</topology>
    </subcellularLocation>
</comment>
<evidence type="ECO:0000256" key="7">
    <source>
        <dbReference type="ARBA" id="ARBA00023170"/>
    </source>
</evidence>
<dbReference type="GO" id="GO:0005524">
    <property type="term" value="F:ATP binding"/>
    <property type="evidence" value="ECO:0007669"/>
    <property type="project" value="UniProtKB-KW"/>
</dbReference>
<dbReference type="SUPFAM" id="SSF49265">
    <property type="entry name" value="Fibronectin type III"/>
    <property type="match status" value="1"/>
</dbReference>
<dbReference type="GO" id="GO:0005005">
    <property type="term" value="F:transmembrane-ephrin receptor activity"/>
    <property type="evidence" value="ECO:0007669"/>
    <property type="project" value="TreeGrafter"/>
</dbReference>
<evidence type="ECO:0000256" key="3">
    <source>
        <dbReference type="ARBA" id="ARBA00022741"/>
    </source>
</evidence>
<sequence length="159" mass="16794">GGVFFPYLTSPITVTINGLEPFMQYKCKGVVINNAGPSNFSEVTFSTSEGVPSQPKNVTVTAISSSEVRVQWGPPDQKRGILNNYTVVLQNRTLRYKVAPGCQLPTLQPLQVVVNGTTTTAVITNLPADMQFQVTVAAATKKGGPGPPSAPVTSETLTG</sequence>
<feature type="non-terminal residue" evidence="10">
    <location>
        <position position="159"/>
    </location>
</feature>
<dbReference type="AlphaFoldDB" id="A0A1B6FY29"/>
<evidence type="ECO:0000259" key="9">
    <source>
        <dbReference type="PROSITE" id="PS50853"/>
    </source>
</evidence>
<keyword evidence="3" id="KW-0547">Nucleotide-binding</keyword>
<dbReference type="PANTHER" id="PTHR46877:SF14">
    <property type="entry name" value="RECEPTOR PROTEIN-TYROSINE KINASE"/>
    <property type="match status" value="1"/>
</dbReference>
<evidence type="ECO:0000256" key="4">
    <source>
        <dbReference type="ARBA" id="ARBA00022840"/>
    </source>
</evidence>
<keyword evidence="4" id="KW-0067">ATP-binding</keyword>